<reference evidence="2 3" key="1">
    <citation type="submission" date="2021-08" db="EMBL/GenBank/DDBJ databases">
        <title>complete genome sequencing of Deefgea sp. D25.</title>
        <authorList>
            <person name="Bae J.-W."/>
            <person name="Gim D.-H."/>
        </authorList>
    </citation>
    <scope>NUCLEOTIDE SEQUENCE [LARGE SCALE GENOMIC DNA]</scope>
    <source>
        <strain evidence="2 3">D25</strain>
    </source>
</reference>
<accession>A0ABX8Z8V2</accession>
<dbReference type="InterPro" id="IPR009045">
    <property type="entry name" value="Zn_M74/Hedgehog-like"/>
</dbReference>
<sequence>MLPQARAKLFLNHLAIHPEKAQRAGVADDRFAGLFAQHGFLTWDGDWDNPIDCQHFEIGSRTDINELIKLLLDLTRASFNQYASSYRQCAKSEIGGLSEVRICCVEK</sequence>
<dbReference type="RefSeq" id="WP_221007531.1">
    <property type="nucleotide sequence ID" value="NZ_CP081150.1"/>
</dbReference>
<dbReference type="EMBL" id="CP081150">
    <property type="protein sequence ID" value="QZA79012.1"/>
    <property type="molecule type" value="Genomic_DNA"/>
</dbReference>
<dbReference type="InterPro" id="IPR039561">
    <property type="entry name" value="Peptidase_M15C"/>
</dbReference>
<evidence type="ECO:0000313" key="2">
    <source>
        <dbReference type="EMBL" id="QZA79012.1"/>
    </source>
</evidence>
<evidence type="ECO:0000259" key="1">
    <source>
        <dbReference type="Pfam" id="PF13539"/>
    </source>
</evidence>
<proteinExistence type="predicted"/>
<dbReference type="SUPFAM" id="SSF55166">
    <property type="entry name" value="Hedgehog/DD-peptidase"/>
    <property type="match status" value="1"/>
</dbReference>
<gene>
    <name evidence="2" type="ORF">K4H28_06340</name>
</gene>
<name>A0ABX8Z8V2_9NEIS</name>
<feature type="domain" description="Peptidase M15C" evidence="1">
    <location>
        <begin position="18"/>
        <end position="58"/>
    </location>
</feature>
<keyword evidence="3" id="KW-1185">Reference proteome</keyword>
<evidence type="ECO:0000313" key="3">
    <source>
        <dbReference type="Proteomes" id="UP000825679"/>
    </source>
</evidence>
<dbReference type="Proteomes" id="UP000825679">
    <property type="component" value="Chromosome"/>
</dbReference>
<protein>
    <submittedName>
        <fullName evidence="2">M15 family metallopeptidase</fullName>
    </submittedName>
</protein>
<organism evidence="2 3">
    <name type="scientific">Deefgea tanakiae</name>
    <dbReference type="NCBI Taxonomy" id="2865840"/>
    <lineage>
        <taxon>Bacteria</taxon>
        <taxon>Pseudomonadati</taxon>
        <taxon>Pseudomonadota</taxon>
        <taxon>Betaproteobacteria</taxon>
        <taxon>Neisseriales</taxon>
        <taxon>Chitinibacteraceae</taxon>
        <taxon>Deefgea</taxon>
    </lineage>
</organism>
<dbReference type="Pfam" id="PF13539">
    <property type="entry name" value="Peptidase_M15_4"/>
    <property type="match status" value="1"/>
</dbReference>